<sequence length="111" mass="11416">MIGNGKQDMAVIVVRDADAVAAALREALERAGDAERPGLQRALGLAVAQSGVPDAELRGGWAGRRIRAAGHEGPLDSVAAVKALRTAEPGLSLRQAVRLSREAAALTEKAG</sequence>
<protein>
    <submittedName>
        <fullName evidence="1">Uncharacterized protein</fullName>
    </submittedName>
</protein>
<dbReference type="EMBL" id="CP120997">
    <property type="protein sequence ID" value="WLQ35950.1"/>
    <property type="molecule type" value="Genomic_DNA"/>
</dbReference>
<dbReference type="RefSeq" id="WP_306056919.1">
    <property type="nucleotide sequence ID" value="NZ_CP120997.1"/>
</dbReference>
<organism evidence="1 2">
    <name type="scientific">Streptomyces castrisilvae</name>
    <dbReference type="NCBI Taxonomy" id="3033811"/>
    <lineage>
        <taxon>Bacteria</taxon>
        <taxon>Bacillati</taxon>
        <taxon>Actinomycetota</taxon>
        <taxon>Actinomycetes</taxon>
        <taxon>Kitasatosporales</taxon>
        <taxon>Streptomycetaceae</taxon>
        <taxon>Streptomyces</taxon>
    </lineage>
</organism>
<keyword evidence="2" id="KW-1185">Reference proteome</keyword>
<evidence type="ECO:0000313" key="1">
    <source>
        <dbReference type="EMBL" id="WLQ35950.1"/>
    </source>
</evidence>
<accession>A0ABY9HN37</accession>
<proteinExistence type="predicted"/>
<reference evidence="1 2" key="1">
    <citation type="submission" date="2023-03" db="EMBL/GenBank/DDBJ databases">
        <title>Isolation and description of six Streptomyces strains from soil environments, able to metabolize different microbial glucans.</title>
        <authorList>
            <person name="Widen T."/>
            <person name="Larsbrink J."/>
        </authorList>
    </citation>
    <scope>NUCLEOTIDE SEQUENCE [LARGE SCALE GENOMIC DNA]</scope>
    <source>
        <strain evidence="1 2">Mut1</strain>
    </source>
</reference>
<gene>
    <name evidence="1" type="ORF">P8A18_22085</name>
</gene>
<name>A0ABY9HN37_9ACTN</name>
<evidence type="ECO:0000313" key="2">
    <source>
        <dbReference type="Proteomes" id="UP001239522"/>
    </source>
</evidence>
<dbReference type="Proteomes" id="UP001239522">
    <property type="component" value="Chromosome"/>
</dbReference>